<gene>
    <name evidence="4" type="ORF">FC72_GL000585</name>
</gene>
<sequence length="394" mass="42025">MKLRKMIVLGAILLGFAGTSAFFTPSVANAASDASSVTIDGQFSDWKDAKLVEGYNGYTSMVSDGQYIDVYVKMKYAAVPGHGDYIFNIDGKKYHAWFPDTSSDEPKQISITGGSDYDGTQYGTVGTGYVSKEDGHDVGEFRIDLSKFNLPDSDVGKEISMTNSNIGNDAATTTIASVGGKDAVGTVTGKADKSEKGDTPTDANANNTNDNLNIVIDGKYEDWKNIQLTEGYGGYIALVSDGHYVYFYVKMKYGMVPGEGEYNLTFGDKKFSVFSKNMPSSLDKGQTKAVDLQAGDYHGDKSYGVVGNGYVTNNGDNNVGEFRIDVSKLDVSTMIGQTVTIDNPSIGAKSVTTSGGSTGPLLISGVGVLIAGFGYVKLKKAGYLKRKESRISGK</sequence>
<organism evidence="4 5">
    <name type="scientific">Companilactobacillus tucceti DSM 20183</name>
    <dbReference type="NCBI Taxonomy" id="1423811"/>
    <lineage>
        <taxon>Bacteria</taxon>
        <taxon>Bacillati</taxon>
        <taxon>Bacillota</taxon>
        <taxon>Bacilli</taxon>
        <taxon>Lactobacillales</taxon>
        <taxon>Lactobacillaceae</taxon>
        <taxon>Companilactobacillus</taxon>
    </lineage>
</organism>
<dbReference type="Proteomes" id="UP000050929">
    <property type="component" value="Unassembled WGS sequence"/>
</dbReference>
<keyword evidence="2" id="KW-1133">Transmembrane helix</keyword>
<protein>
    <recommendedName>
        <fullName evidence="6">Firmicu-CTERM domain-containing protein</fullName>
    </recommendedName>
</protein>
<evidence type="ECO:0000313" key="5">
    <source>
        <dbReference type="Proteomes" id="UP000050929"/>
    </source>
</evidence>
<dbReference type="PATRIC" id="fig|1423811.3.peg.594"/>
<comment type="caution">
    <text evidence="4">The sequence shown here is derived from an EMBL/GenBank/DDBJ whole genome shotgun (WGS) entry which is preliminary data.</text>
</comment>
<keyword evidence="2" id="KW-0472">Membrane</keyword>
<reference evidence="4 5" key="1">
    <citation type="journal article" date="2015" name="Genome Announc.">
        <title>Expanding the biotechnology potential of lactobacilli through comparative genomics of 213 strains and associated genera.</title>
        <authorList>
            <person name="Sun Z."/>
            <person name="Harris H.M."/>
            <person name="McCann A."/>
            <person name="Guo C."/>
            <person name="Argimon S."/>
            <person name="Zhang W."/>
            <person name="Yang X."/>
            <person name="Jeffery I.B."/>
            <person name="Cooney J.C."/>
            <person name="Kagawa T.F."/>
            <person name="Liu W."/>
            <person name="Song Y."/>
            <person name="Salvetti E."/>
            <person name="Wrobel A."/>
            <person name="Rasinkangas P."/>
            <person name="Parkhill J."/>
            <person name="Rea M.C."/>
            <person name="O'Sullivan O."/>
            <person name="Ritari J."/>
            <person name="Douillard F.P."/>
            <person name="Paul Ross R."/>
            <person name="Yang R."/>
            <person name="Briner A.E."/>
            <person name="Felis G.E."/>
            <person name="de Vos W.M."/>
            <person name="Barrangou R."/>
            <person name="Klaenhammer T.R."/>
            <person name="Caufield P.W."/>
            <person name="Cui Y."/>
            <person name="Zhang H."/>
            <person name="O'Toole P.W."/>
        </authorList>
    </citation>
    <scope>NUCLEOTIDE SEQUENCE [LARGE SCALE GENOMIC DNA]</scope>
    <source>
        <strain evidence="4 5">DSM 20183</strain>
    </source>
</reference>
<dbReference type="NCBIfam" id="TIGR04145">
    <property type="entry name" value="Firmicu_CTERM"/>
    <property type="match status" value="2"/>
</dbReference>
<evidence type="ECO:0000256" key="1">
    <source>
        <dbReference type="SAM" id="MobiDB-lite"/>
    </source>
</evidence>
<feature type="signal peptide" evidence="3">
    <location>
        <begin position="1"/>
        <end position="30"/>
    </location>
</feature>
<dbReference type="OrthoDB" id="2067260at2"/>
<evidence type="ECO:0000256" key="3">
    <source>
        <dbReference type="SAM" id="SignalP"/>
    </source>
</evidence>
<keyword evidence="3" id="KW-0732">Signal</keyword>
<dbReference type="RefSeq" id="WP_057766219.1">
    <property type="nucleotide sequence ID" value="NZ_AZDG01000014.1"/>
</dbReference>
<keyword evidence="2" id="KW-0812">Transmembrane</keyword>
<feature type="region of interest" description="Disordered" evidence="1">
    <location>
        <begin position="186"/>
        <end position="206"/>
    </location>
</feature>
<dbReference type="InterPro" id="IPR026409">
    <property type="entry name" value="Firmicu_CTERM"/>
</dbReference>
<evidence type="ECO:0000313" key="4">
    <source>
        <dbReference type="EMBL" id="KRK64273.1"/>
    </source>
</evidence>
<evidence type="ECO:0000256" key="2">
    <source>
        <dbReference type="SAM" id="Phobius"/>
    </source>
</evidence>
<dbReference type="STRING" id="1423811.FC72_GL000585"/>
<dbReference type="EMBL" id="AZDG01000014">
    <property type="protein sequence ID" value="KRK64273.1"/>
    <property type="molecule type" value="Genomic_DNA"/>
</dbReference>
<feature type="chain" id="PRO_5006405860" description="Firmicu-CTERM domain-containing protein" evidence="3">
    <location>
        <begin position="31"/>
        <end position="394"/>
    </location>
</feature>
<feature type="transmembrane region" description="Helical" evidence="2">
    <location>
        <begin position="359"/>
        <end position="378"/>
    </location>
</feature>
<evidence type="ECO:0008006" key="6">
    <source>
        <dbReference type="Google" id="ProtNLM"/>
    </source>
</evidence>
<name>A0A0R1J759_9LACO</name>
<accession>A0A0R1J759</accession>
<feature type="compositionally biased region" description="Basic and acidic residues" evidence="1">
    <location>
        <begin position="190"/>
        <end position="199"/>
    </location>
</feature>
<proteinExistence type="predicted"/>
<keyword evidence="5" id="KW-1185">Reference proteome</keyword>
<dbReference type="AlphaFoldDB" id="A0A0R1J759"/>